<proteinExistence type="predicted"/>
<organism evidence="1 2">
    <name type="scientific">Exophiala dermatitidis</name>
    <name type="common">Black yeast-like fungus</name>
    <name type="synonym">Wangiella dermatitidis</name>
    <dbReference type="NCBI Taxonomy" id="5970"/>
    <lineage>
        <taxon>Eukaryota</taxon>
        <taxon>Fungi</taxon>
        <taxon>Dikarya</taxon>
        <taxon>Ascomycota</taxon>
        <taxon>Pezizomycotina</taxon>
        <taxon>Eurotiomycetes</taxon>
        <taxon>Chaetothyriomycetidae</taxon>
        <taxon>Chaetothyriales</taxon>
        <taxon>Herpotrichiellaceae</taxon>
        <taxon>Exophiala</taxon>
    </lineage>
</organism>
<name>A0AAN6IZH1_EXODE</name>
<evidence type="ECO:0000313" key="1">
    <source>
        <dbReference type="EMBL" id="KAJ8992611.1"/>
    </source>
</evidence>
<gene>
    <name evidence="1" type="ORF">HRR80_003710</name>
</gene>
<dbReference type="AlphaFoldDB" id="A0AAN6IZH1"/>
<reference evidence="1" key="1">
    <citation type="submission" date="2023-01" db="EMBL/GenBank/DDBJ databases">
        <title>Exophiala dermititidis isolated from Cystic Fibrosis Patient.</title>
        <authorList>
            <person name="Kurbessoian T."/>
            <person name="Crocker A."/>
            <person name="Murante D."/>
            <person name="Hogan D.A."/>
            <person name="Stajich J.E."/>
        </authorList>
    </citation>
    <scope>NUCLEOTIDE SEQUENCE</scope>
    <source>
        <strain evidence="1">Ex8</strain>
    </source>
</reference>
<dbReference type="CDD" id="cd18186">
    <property type="entry name" value="BTB_POZ_ZBTB_KLHL-like"/>
    <property type="match status" value="1"/>
</dbReference>
<comment type="caution">
    <text evidence="1">The sequence shown here is derived from an EMBL/GenBank/DDBJ whole genome shotgun (WGS) entry which is preliminary data.</text>
</comment>
<dbReference type="EMBL" id="JAJGCB010000005">
    <property type="protein sequence ID" value="KAJ8992611.1"/>
    <property type="molecule type" value="Genomic_DNA"/>
</dbReference>
<accession>A0AAN6IZH1</accession>
<dbReference type="Gene3D" id="3.30.710.10">
    <property type="entry name" value="Potassium Channel Kv1.1, Chain A"/>
    <property type="match status" value="1"/>
</dbReference>
<evidence type="ECO:0000313" key="2">
    <source>
        <dbReference type="Proteomes" id="UP001161757"/>
    </source>
</evidence>
<protein>
    <recommendedName>
        <fullName evidence="3">BTB domain-containing protein</fullName>
    </recommendedName>
</protein>
<dbReference type="SUPFAM" id="SSF54695">
    <property type="entry name" value="POZ domain"/>
    <property type="match status" value="1"/>
</dbReference>
<sequence length="278" mass="31908">MDSSQQDISETRRSSLFDYSEVVTLMVGKGKRTTQHCFSASLPRLCSESPYFKDRLFGDHQEARDRNIQFGTIDPRTVVCMLYWFRGWTCPYCHEDAHHIVDSYVLAQKYNIPRFKSDLVREMQTVLDNNAADTSVLSCFVHLYRVLPDDSQLFDLLHRHLLDELKALLPILAQVYQPSLAKHLRDLLALKGEKLSEIKALLGHAYQHRSALDAADLTRPFDTLSPKPPDTKSHQNRFTTSFDSIRGDCITSSTTLPFSELMNEQRASKHGKHKIIPR</sequence>
<dbReference type="Proteomes" id="UP001161757">
    <property type="component" value="Unassembled WGS sequence"/>
</dbReference>
<evidence type="ECO:0008006" key="3">
    <source>
        <dbReference type="Google" id="ProtNLM"/>
    </source>
</evidence>
<dbReference type="InterPro" id="IPR011333">
    <property type="entry name" value="SKP1/BTB/POZ_sf"/>
</dbReference>